<dbReference type="EMBL" id="KQ087203">
    <property type="protein sequence ID" value="KLT42599.1"/>
    <property type="molecule type" value="Genomic_DNA"/>
</dbReference>
<name>A0A0J1B4K2_9TREE</name>
<evidence type="ECO:0000313" key="5">
    <source>
        <dbReference type="Proteomes" id="UP000053611"/>
    </source>
</evidence>
<dbReference type="AlphaFoldDB" id="A0A0J1B4K2"/>
<dbReference type="PIRSF" id="PIRSF037226">
    <property type="entry name" value="Amidohydrolase_ACY1L2_prd"/>
    <property type="match status" value="1"/>
</dbReference>
<dbReference type="Proteomes" id="UP000053611">
    <property type="component" value="Unassembled WGS sequence"/>
</dbReference>
<evidence type="ECO:0000256" key="2">
    <source>
        <dbReference type="PIRNR" id="PIRNR037226"/>
    </source>
</evidence>
<dbReference type="InterPro" id="IPR036264">
    <property type="entry name" value="Bact_exopeptidase_dim_dom"/>
</dbReference>
<accession>A0A0J1B4K2</accession>
<dbReference type="FunFam" id="3.30.70.360:FF:000004">
    <property type="entry name" value="Peptidase M20 domain-containing protein 2"/>
    <property type="match status" value="1"/>
</dbReference>
<gene>
    <name evidence="4" type="ORF">CC85DRAFT_259997</name>
</gene>
<organism evidence="4 5">
    <name type="scientific">Cutaneotrichosporon oleaginosum</name>
    <dbReference type="NCBI Taxonomy" id="879819"/>
    <lineage>
        <taxon>Eukaryota</taxon>
        <taxon>Fungi</taxon>
        <taxon>Dikarya</taxon>
        <taxon>Basidiomycota</taxon>
        <taxon>Agaricomycotina</taxon>
        <taxon>Tremellomycetes</taxon>
        <taxon>Trichosporonales</taxon>
        <taxon>Trichosporonaceae</taxon>
        <taxon>Cutaneotrichosporon</taxon>
    </lineage>
</organism>
<keyword evidence="5" id="KW-1185">Reference proteome</keyword>
<dbReference type="InterPro" id="IPR017439">
    <property type="entry name" value="Amidohydrolase"/>
</dbReference>
<dbReference type="OrthoDB" id="6119954at2759"/>
<dbReference type="SUPFAM" id="SSF55031">
    <property type="entry name" value="Bacterial exopeptidase dimerisation domain"/>
    <property type="match status" value="1"/>
</dbReference>
<comment type="similarity">
    <text evidence="1 2">Belongs to the peptidase M20A family.</text>
</comment>
<feature type="domain" description="Peptidase M20 dimerisation" evidence="3">
    <location>
        <begin position="213"/>
        <end position="303"/>
    </location>
</feature>
<proteinExistence type="inferred from homology"/>
<dbReference type="NCBIfam" id="TIGR01891">
    <property type="entry name" value="amidohydrolases"/>
    <property type="match status" value="1"/>
</dbReference>
<evidence type="ECO:0000256" key="1">
    <source>
        <dbReference type="ARBA" id="ARBA00006247"/>
    </source>
</evidence>
<dbReference type="GO" id="GO:0016805">
    <property type="term" value="F:dipeptidase activity"/>
    <property type="evidence" value="ECO:0007669"/>
    <property type="project" value="InterPro"/>
</dbReference>
<evidence type="ECO:0000313" key="4">
    <source>
        <dbReference type="EMBL" id="KLT42599.1"/>
    </source>
</evidence>
<protein>
    <recommendedName>
        <fullName evidence="2">Peptidase M20 domain-containing protein 2</fullName>
    </recommendedName>
</protein>
<dbReference type="InterPro" id="IPR017144">
    <property type="entry name" value="Xaa-Arg_dipeptidase"/>
</dbReference>
<dbReference type="Gene3D" id="3.30.70.360">
    <property type="match status" value="1"/>
</dbReference>
<dbReference type="RefSeq" id="XP_018279090.1">
    <property type="nucleotide sequence ID" value="XM_018420817.1"/>
</dbReference>
<dbReference type="Gene3D" id="3.40.630.10">
    <property type="entry name" value="Zn peptidases"/>
    <property type="match status" value="1"/>
</dbReference>
<dbReference type="InterPro" id="IPR002933">
    <property type="entry name" value="Peptidase_M20"/>
</dbReference>
<sequence length="443" mass="47582">MMTEKTPKMAPEPCCNCGHLPDGKDDVPSRRASFRPEVRQTITGAIDGLKKELTDVSLYIHANPELAYKEEKAHAKLCDYLASKGFKVHQIPEVPTAFKVSYTRGSGGRTFGLNSEYDALPEIGHACGHNLIAICGVGALLAMQKAMDAHDIDGTVVLLGTPAEEGAGGKVDLLNAGAYEGIGACMMLHPGQGGEASGGAVIRSLAYQHIGVEYTGKPAHAGLAPWEGINALDAACTAYVGISAMRQQLKPEVRVQGVISDGGGKAPNIIPARSQMDYLVRAPTAADLELVAEKVTGCFEGAARQTGCGVNIDREVLMFELRNDKALSHEYAQVMGEMWDIPVRILLDQSMGASTDFGNVTFSMPACHPMYMIPAKGGNHTHEFTAATRTERAHEESFKAMGAMAAVGLRYLADETFAKDVQSTWETNMKEVKEEEQRILGKK</sequence>
<dbReference type="GeneID" id="28981420"/>
<evidence type="ECO:0000259" key="3">
    <source>
        <dbReference type="Pfam" id="PF07687"/>
    </source>
</evidence>
<dbReference type="InterPro" id="IPR011650">
    <property type="entry name" value="Peptidase_M20_dimer"/>
</dbReference>
<dbReference type="Pfam" id="PF01546">
    <property type="entry name" value="Peptidase_M20"/>
    <property type="match status" value="1"/>
</dbReference>
<dbReference type="CDD" id="cd05672">
    <property type="entry name" value="M20_ACY1L2-like"/>
    <property type="match status" value="1"/>
</dbReference>
<dbReference type="SUPFAM" id="SSF53187">
    <property type="entry name" value="Zn-dependent exopeptidases"/>
    <property type="match status" value="1"/>
</dbReference>
<dbReference type="PANTHER" id="PTHR30575:SF0">
    <property type="entry name" value="XAA-ARG DIPEPTIDASE"/>
    <property type="match status" value="1"/>
</dbReference>
<reference evidence="4 5" key="1">
    <citation type="submission" date="2015-03" db="EMBL/GenBank/DDBJ databases">
        <title>Genomics and transcriptomics of the oil-accumulating basidiomycete yeast T. oleaginosus allow insights into substrate utilization and the diverse evolutionary trajectories of mating systems in fungi.</title>
        <authorList>
            <consortium name="DOE Joint Genome Institute"/>
            <person name="Kourist R."/>
            <person name="Kracht O."/>
            <person name="Bracharz F."/>
            <person name="Lipzen A."/>
            <person name="Nolan M."/>
            <person name="Ohm R."/>
            <person name="Grigoriev I."/>
            <person name="Sun S."/>
            <person name="Heitman J."/>
            <person name="Bruck T."/>
            <person name="Nowrousian M."/>
        </authorList>
    </citation>
    <scope>NUCLEOTIDE SEQUENCE [LARGE SCALE GENOMIC DNA]</scope>
    <source>
        <strain evidence="4 5">IBC0246</strain>
    </source>
</reference>
<dbReference type="InterPro" id="IPR052030">
    <property type="entry name" value="Peptidase_M20/M20A_hydrolases"/>
</dbReference>
<dbReference type="PANTHER" id="PTHR30575">
    <property type="entry name" value="PEPTIDASE M20"/>
    <property type="match status" value="1"/>
</dbReference>
<dbReference type="Pfam" id="PF07687">
    <property type="entry name" value="M20_dimer"/>
    <property type="match status" value="1"/>
</dbReference>